<evidence type="ECO:0000313" key="3">
    <source>
        <dbReference type="Proteomes" id="UP000034832"/>
    </source>
</evidence>
<dbReference type="Pfam" id="PF18856">
    <property type="entry name" value="baeRF_family12"/>
    <property type="match status" value="1"/>
</dbReference>
<reference evidence="2" key="1">
    <citation type="submission" date="2019-04" db="EMBL/GenBank/DDBJ databases">
        <title>Whole genome sequencing of cave bacteria.</title>
        <authorList>
            <person name="Gan H.M."/>
            <person name="Barton H."/>
            <person name="Savka M.A."/>
        </authorList>
    </citation>
    <scope>NUCLEOTIDE SEQUENCE [LARGE SCALE GENOMIC DNA]</scope>
    <source>
        <strain evidence="2">LC387</strain>
    </source>
</reference>
<feature type="compositionally biased region" description="Polar residues" evidence="1">
    <location>
        <begin position="45"/>
        <end position="59"/>
    </location>
</feature>
<protein>
    <submittedName>
        <fullName evidence="2">Host attachment protein</fullName>
    </submittedName>
</protein>
<accession>A0A4U6BPG8</accession>
<dbReference type="InterPro" id="IPR041374">
    <property type="entry name" value="BaeRF_family12"/>
</dbReference>
<name>A0A4U6BPG8_9BRAD</name>
<dbReference type="Proteomes" id="UP000034832">
    <property type="component" value="Unassembled WGS sequence"/>
</dbReference>
<feature type="region of interest" description="Disordered" evidence="1">
    <location>
        <begin position="44"/>
        <end position="76"/>
    </location>
</feature>
<dbReference type="AlphaFoldDB" id="A0A4U6BPG8"/>
<keyword evidence="3" id="KW-1185">Reference proteome</keyword>
<sequence>MTKNNEFIRIPHNAYIIVGDGRKALFLRNEGNQTTPRLKTEQVLRNDNPPTREQGSDQPGRSFASVGARRSAMEQTDWQEIGEQRFARTIADALEGLARDRDIPGFVIAAPPRTLAELRRLLDTNVKVRIIAEIDKDLTGHPVEDIERRLSAA</sequence>
<evidence type="ECO:0000313" key="2">
    <source>
        <dbReference type="EMBL" id="TKT72359.1"/>
    </source>
</evidence>
<proteinExistence type="predicted"/>
<dbReference type="EMBL" id="LBIA02000001">
    <property type="protein sequence ID" value="TKT72359.1"/>
    <property type="molecule type" value="Genomic_DNA"/>
</dbReference>
<evidence type="ECO:0000256" key="1">
    <source>
        <dbReference type="SAM" id="MobiDB-lite"/>
    </source>
</evidence>
<dbReference type="RefSeq" id="WP_046829524.1">
    <property type="nucleotide sequence ID" value="NZ_LBIA02000001.1"/>
</dbReference>
<gene>
    <name evidence="2" type="ORF">YH63_013500</name>
</gene>
<dbReference type="OrthoDB" id="9812459at2"/>
<comment type="caution">
    <text evidence="2">The sequence shown here is derived from an EMBL/GenBank/DDBJ whole genome shotgun (WGS) entry which is preliminary data.</text>
</comment>
<organism evidence="2 3">
    <name type="scientific">Afipia massiliensis</name>
    <dbReference type="NCBI Taxonomy" id="211460"/>
    <lineage>
        <taxon>Bacteria</taxon>
        <taxon>Pseudomonadati</taxon>
        <taxon>Pseudomonadota</taxon>
        <taxon>Alphaproteobacteria</taxon>
        <taxon>Hyphomicrobiales</taxon>
        <taxon>Nitrobacteraceae</taxon>
        <taxon>Afipia</taxon>
    </lineage>
</organism>
<dbReference type="STRING" id="211460.YH63_05515"/>